<keyword evidence="2" id="KW-1185">Reference proteome</keyword>
<gene>
    <name evidence="1" type="ORF">H6F81_22505</name>
</gene>
<dbReference type="RefSeq" id="WP_190449778.1">
    <property type="nucleotide sequence ID" value="NZ_JACJQC010000024.1"/>
</dbReference>
<organism evidence="1 2">
    <name type="scientific">Anabaena cylindrica FACHB-318</name>
    <dbReference type="NCBI Taxonomy" id="2692880"/>
    <lineage>
        <taxon>Bacteria</taxon>
        <taxon>Bacillati</taxon>
        <taxon>Cyanobacteriota</taxon>
        <taxon>Cyanophyceae</taxon>
        <taxon>Nostocales</taxon>
        <taxon>Nostocaceae</taxon>
        <taxon>Anabaena</taxon>
    </lineage>
</organism>
<name>A0ABR7ZPA3_ANACY</name>
<accession>A0ABR7ZPA3</accession>
<protein>
    <submittedName>
        <fullName evidence="1">Uncharacterized protein</fullName>
    </submittedName>
</protein>
<evidence type="ECO:0000313" key="2">
    <source>
        <dbReference type="Proteomes" id="UP000638897"/>
    </source>
</evidence>
<dbReference type="EMBL" id="JACJQC010000024">
    <property type="protein sequence ID" value="MBD2173983.1"/>
    <property type="molecule type" value="Genomic_DNA"/>
</dbReference>
<reference evidence="1 2" key="1">
    <citation type="journal article" date="2020" name="ISME J.">
        <title>Comparative genomics reveals insights into cyanobacterial evolution and habitat adaptation.</title>
        <authorList>
            <person name="Chen M.Y."/>
            <person name="Teng W.K."/>
            <person name="Zhao L."/>
            <person name="Hu C.X."/>
            <person name="Zhou Y.K."/>
            <person name="Han B.P."/>
            <person name="Song L.R."/>
            <person name="Shu W.S."/>
        </authorList>
    </citation>
    <scope>NUCLEOTIDE SEQUENCE [LARGE SCALE GENOMIC DNA]</scope>
    <source>
        <strain evidence="1 2">FACHB-318</strain>
    </source>
</reference>
<dbReference type="Proteomes" id="UP000638897">
    <property type="component" value="Unassembled WGS sequence"/>
</dbReference>
<comment type="caution">
    <text evidence="1">The sequence shown here is derived from an EMBL/GenBank/DDBJ whole genome shotgun (WGS) entry which is preliminary data.</text>
</comment>
<sequence>MTIDQKLKIKIAQQQLFESQHQITVAELRLQQEQERSQLLAEYLRSLGVDPDSLS</sequence>
<evidence type="ECO:0000313" key="1">
    <source>
        <dbReference type="EMBL" id="MBD2173983.1"/>
    </source>
</evidence>
<proteinExistence type="predicted"/>